<dbReference type="EMBL" id="QJKJ01002190">
    <property type="protein sequence ID" value="RDY03879.1"/>
    <property type="molecule type" value="Genomic_DNA"/>
</dbReference>
<evidence type="ECO:0008006" key="4">
    <source>
        <dbReference type="Google" id="ProtNLM"/>
    </source>
</evidence>
<gene>
    <name evidence="2" type="ORF">CR513_12497</name>
</gene>
<dbReference type="AlphaFoldDB" id="A0A371HM78"/>
<evidence type="ECO:0000256" key="1">
    <source>
        <dbReference type="SAM" id="SignalP"/>
    </source>
</evidence>
<protein>
    <recommendedName>
        <fullName evidence="4">Secreted protein</fullName>
    </recommendedName>
</protein>
<dbReference type="Proteomes" id="UP000257109">
    <property type="component" value="Unassembled WGS sequence"/>
</dbReference>
<organism evidence="2 3">
    <name type="scientific">Mucuna pruriens</name>
    <name type="common">Velvet bean</name>
    <name type="synonym">Dolichos pruriens</name>
    <dbReference type="NCBI Taxonomy" id="157652"/>
    <lineage>
        <taxon>Eukaryota</taxon>
        <taxon>Viridiplantae</taxon>
        <taxon>Streptophyta</taxon>
        <taxon>Embryophyta</taxon>
        <taxon>Tracheophyta</taxon>
        <taxon>Spermatophyta</taxon>
        <taxon>Magnoliopsida</taxon>
        <taxon>eudicotyledons</taxon>
        <taxon>Gunneridae</taxon>
        <taxon>Pentapetalae</taxon>
        <taxon>rosids</taxon>
        <taxon>fabids</taxon>
        <taxon>Fabales</taxon>
        <taxon>Fabaceae</taxon>
        <taxon>Papilionoideae</taxon>
        <taxon>50 kb inversion clade</taxon>
        <taxon>NPAAA clade</taxon>
        <taxon>indigoferoid/millettioid clade</taxon>
        <taxon>Phaseoleae</taxon>
        <taxon>Mucuna</taxon>
    </lineage>
</organism>
<proteinExistence type="predicted"/>
<reference evidence="2" key="1">
    <citation type="submission" date="2018-05" db="EMBL/GenBank/DDBJ databases">
        <title>Draft genome of Mucuna pruriens seed.</title>
        <authorList>
            <person name="Nnadi N.E."/>
            <person name="Vos R."/>
            <person name="Hasami M.H."/>
            <person name="Devisetty U.K."/>
            <person name="Aguiy J.C."/>
        </authorList>
    </citation>
    <scope>NUCLEOTIDE SEQUENCE [LARGE SCALE GENOMIC DNA]</scope>
    <source>
        <strain evidence="2">JCA_2017</strain>
    </source>
</reference>
<feature type="signal peptide" evidence="1">
    <location>
        <begin position="1"/>
        <end position="23"/>
    </location>
</feature>
<accession>A0A371HM78</accession>
<name>A0A371HM78_MUCPR</name>
<evidence type="ECO:0000313" key="2">
    <source>
        <dbReference type="EMBL" id="RDY03879.1"/>
    </source>
</evidence>
<keyword evidence="3" id="KW-1185">Reference proteome</keyword>
<feature type="chain" id="PRO_5016893435" description="Secreted protein" evidence="1">
    <location>
        <begin position="24"/>
        <end position="68"/>
    </location>
</feature>
<feature type="non-terminal residue" evidence="2">
    <location>
        <position position="1"/>
    </location>
</feature>
<keyword evidence="1" id="KW-0732">Signal</keyword>
<evidence type="ECO:0000313" key="3">
    <source>
        <dbReference type="Proteomes" id="UP000257109"/>
    </source>
</evidence>
<sequence>MNFVTTSLCRLVILSFRWFVIRCNIVASLDTSQQQRHDNLRRLKDILTRTCQSMQDQANKKRKHYTFE</sequence>
<comment type="caution">
    <text evidence="2">The sequence shown here is derived from an EMBL/GenBank/DDBJ whole genome shotgun (WGS) entry which is preliminary data.</text>
</comment>